<reference evidence="2 3" key="1">
    <citation type="submission" date="2020-08" db="EMBL/GenBank/DDBJ databases">
        <title>A Genomic Blueprint of the Chicken Gut Microbiome.</title>
        <authorList>
            <person name="Gilroy R."/>
            <person name="Ravi A."/>
            <person name="Getino M."/>
            <person name="Pursley I."/>
            <person name="Horton D.L."/>
            <person name="Alikhan N.-F."/>
            <person name="Baker D."/>
            <person name="Gharbi K."/>
            <person name="Hall N."/>
            <person name="Watson M."/>
            <person name="Adriaenssens E.M."/>
            <person name="Foster-Nyarko E."/>
            <person name="Jarju S."/>
            <person name="Secka A."/>
            <person name="Antonio M."/>
            <person name="Oren A."/>
            <person name="Chaudhuri R."/>
            <person name="La Ragione R.M."/>
            <person name="Hildebrand F."/>
            <person name="Pallen M.J."/>
        </authorList>
    </citation>
    <scope>NUCLEOTIDE SEQUENCE [LARGE SCALE GENOMIC DNA]</scope>
    <source>
        <strain evidence="2 3">Sa2CUA10</strain>
    </source>
</reference>
<evidence type="ECO:0000313" key="3">
    <source>
        <dbReference type="Proteomes" id="UP000603641"/>
    </source>
</evidence>
<protein>
    <recommendedName>
        <fullName evidence="4">Heterocycloanthracin/sonorensin family bacteriocin</fullName>
    </recommendedName>
</protein>
<dbReference type="RefSeq" id="WP_191755504.1">
    <property type="nucleotide sequence ID" value="NZ_JACSQM010000018.1"/>
</dbReference>
<evidence type="ECO:0008006" key="4">
    <source>
        <dbReference type="Google" id="ProtNLM"/>
    </source>
</evidence>
<proteinExistence type="predicted"/>
<feature type="region of interest" description="Disordered" evidence="1">
    <location>
        <begin position="1"/>
        <end position="32"/>
    </location>
</feature>
<evidence type="ECO:0000313" key="2">
    <source>
        <dbReference type="EMBL" id="MBD7966372.1"/>
    </source>
</evidence>
<gene>
    <name evidence="2" type="ORF">H9648_20195</name>
</gene>
<sequence length="103" mass="9916">MDNKHQWNLDGLSTGDFQVSGGQPHHPQEQQAQDPRLIVPGCVIGICFNFCAGCAGCGGCAGCAGCGGCAGRCGGCGGCAGRCGGCGGCAGRCGGCGGRCGGR</sequence>
<evidence type="ECO:0000256" key="1">
    <source>
        <dbReference type="SAM" id="MobiDB-lite"/>
    </source>
</evidence>
<comment type="caution">
    <text evidence="2">The sequence shown here is derived from an EMBL/GenBank/DDBJ whole genome shotgun (WGS) entry which is preliminary data.</text>
</comment>
<dbReference type="Proteomes" id="UP000603641">
    <property type="component" value="Unassembled WGS sequence"/>
</dbReference>
<accession>A0ABR8SSE3</accession>
<organism evidence="2 3">
    <name type="scientific">Fictibacillus norfolkensis</name>
    <dbReference type="NCBI Taxonomy" id="2762233"/>
    <lineage>
        <taxon>Bacteria</taxon>
        <taxon>Bacillati</taxon>
        <taxon>Bacillota</taxon>
        <taxon>Bacilli</taxon>
        <taxon>Bacillales</taxon>
        <taxon>Fictibacillaceae</taxon>
        <taxon>Fictibacillus</taxon>
    </lineage>
</organism>
<dbReference type="EMBL" id="JACSQM010000018">
    <property type="protein sequence ID" value="MBD7966372.1"/>
    <property type="molecule type" value="Genomic_DNA"/>
</dbReference>
<name>A0ABR8SSE3_9BACL</name>
<keyword evidence="3" id="KW-1185">Reference proteome</keyword>